<dbReference type="PANTHER" id="PTHR43108">
    <property type="entry name" value="N-ACETYLGLUCOSAMINE-6-SULFATASE FAMILY MEMBER"/>
    <property type="match status" value="1"/>
</dbReference>
<reference evidence="7" key="1">
    <citation type="submission" date="2022-11" db="EMBL/GenBank/DDBJ databases">
        <authorList>
            <person name="Petersen C."/>
        </authorList>
    </citation>
    <scope>NUCLEOTIDE SEQUENCE</scope>
    <source>
        <strain evidence="7">IBT 34128</strain>
    </source>
</reference>
<dbReference type="SUPFAM" id="SSF53649">
    <property type="entry name" value="Alkaline phosphatase-like"/>
    <property type="match status" value="1"/>
</dbReference>
<comment type="caution">
    <text evidence="7">The sequence shown here is derived from an EMBL/GenBank/DDBJ whole genome shotgun (WGS) entry which is preliminary data.</text>
</comment>
<feature type="chain" id="PRO_5040771515" description="Arylsulfatase" evidence="5">
    <location>
        <begin position="17"/>
        <end position="592"/>
    </location>
</feature>
<feature type="region of interest" description="Disordered" evidence="4">
    <location>
        <begin position="568"/>
        <end position="592"/>
    </location>
</feature>
<name>A0A9W9FQG8_9EURO</name>
<dbReference type="RefSeq" id="XP_056513415.1">
    <property type="nucleotide sequence ID" value="XM_056652348.1"/>
</dbReference>
<dbReference type="GO" id="GO:0008449">
    <property type="term" value="F:N-acetylglucosamine-6-sulfatase activity"/>
    <property type="evidence" value="ECO:0007669"/>
    <property type="project" value="TreeGrafter"/>
</dbReference>
<evidence type="ECO:0000313" key="8">
    <source>
        <dbReference type="Proteomes" id="UP001141434"/>
    </source>
</evidence>
<evidence type="ECO:0000256" key="1">
    <source>
        <dbReference type="ARBA" id="ARBA00008779"/>
    </source>
</evidence>
<dbReference type="InterPro" id="IPR012083">
    <property type="entry name" value="Arylsulfatase"/>
</dbReference>
<proteinExistence type="inferred from homology"/>
<dbReference type="Proteomes" id="UP001141434">
    <property type="component" value="Unassembled WGS sequence"/>
</dbReference>
<dbReference type="PIRSF" id="PIRSF000972">
    <property type="entry name" value="Arylsulf_plant"/>
    <property type="match status" value="1"/>
</dbReference>
<dbReference type="GO" id="GO:0005539">
    <property type="term" value="F:glycosaminoglycan binding"/>
    <property type="evidence" value="ECO:0007669"/>
    <property type="project" value="TreeGrafter"/>
</dbReference>
<dbReference type="OrthoDB" id="96314at2759"/>
<comment type="similarity">
    <text evidence="1 2">Belongs to the sulfatase family.</text>
</comment>
<dbReference type="GeneID" id="81391516"/>
<evidence type="ECO:0000256" key="3">
    <source>
        <dbReference type="PIRSR" id="PIRSR000972-50"/>
    </source>
</evidence>
<feature type="compositionally biased region" description="Acidic residues" evidence="4">
    <location>
        <begin position="572"/>
        <end position="592"/>
    </location>
</feature>
<organism evidence="7 8">
    <name type="scientific">Penicillium alfredii</name>
    <dbReference type="NCBI Taxonomy" id="1506179"/>
    <lineage>
        <taxon>Eukaryota</taxon>
        <taxon>Fungi</taxon>
        <taxon>Dikarya</taxon>
        <taxon>Ascomycota</taxon>
        <taxon>Pezizomycotina</taxon>
        <taxon>Eurotiomycetes</taxon>
        <taxon>Eurotiomycetidae</taxon>
        <taxon>Eurotiales</taxon>
        <taxon>Aspergillaceae</taxon>
        <taxon>Penicillium</taxon>
    </lineage>
</organism>
<dbReference type="InterPro" id="IPR000917">
    <property type="entry name" value="Sulfatase_N"/>
</dbReference>
<dbReference type="Pfam" id="PF00884">
    <property type="entry name" value="Sulfatase"/>
    <property type="match status" value="1"/>
</dbReference>
<feature type="modified residue" description="3-oxoalanine (Cys)" evidence="3">
    <location>
        <position position="63"/>
    </location>
</feature>
<evidence type="ECO:0000256" key="4">
    <source>
        <dbReference type="SAM" id="MobiDB-lite"/>
    </source>
</evidence>
<keyword evidence="5" id="KW-0732">Signal</keyword>
<dbReference type="GO" id="GO:0004065">
    <property type="term" value="F:arylsulfatase activity"/>
    <property type="evidence" value="ECO:0007669"/>
    <property type="project" value="UniProtKB-UniRule"/>
</dbReference>
<dbReference type="Gene3D" id="3.40.720.10">
    <property type="entry name" value="Alkaline Phosphatase, subunit A"/>
    <property type="match status" value="1"/>
</dbReference>
<dbReference type="PANTHER" id="PTHR43108:SF8">
    <property type="entry name" value="SD21168P"/>
    <property type="match status" value="1"/>
</dbReference>
<evidence type="ECO:0000256" key="5">
    <source>
        <dbReference type="SAM" id="SignalP"/>
    </source>
</evidence>
<dbReference type="InterPro" id="IPR017850">
    <property type="entry name" value="Alkaline_phosphatase_core_sf"/>
</dbReference>
<evidence type="ECO:0000256" key="2">
    <source>
        <dbReference type="PIRNR" id="PIRNR000972"/>
    </source>
</evidence>
<accession>A0A9W9FQG8</accession>
<dbReference type="CDD" id="cd16147">
    <property type="entry name" value="G6S"/>
    <property type="match status" value="1"/>
</dbReference>
<sequence>MNLFLAVLLLASLALAKQPNILFILTDDQGKLVGGLDTMKNLTNLVAKKGATYNKHYCSVALCCPSRANMWSGRMPHNTNVTNVEPPYGGYPQVVKTGMNDDYLPIWMQKAGYKTYYVGKLWNAHTEENYDAPFAKGFDQSDFLLDPWTYRYNNARMTRNNKKPVHYDGSYSTDVLSDKAAGFLDDALKDPSKPWMLTVAPNAPHSNGSHDPSKGTTWFGEPVSAPRHKGLFENEQVPRDASFNKLIENGVGWTKDLPALTEKEIKYIDYFHQQRLRALQAVDEMVGRLVQKLEKKGELDNTYIIYSTDNGYHLGQHRMQPGKNCGYETDISVPLIIRGPGVPEGASMDVVTSHTDIAPTFLSIAGVADKDMPKDLDGKKIPTTKDESDKHDRTEHVAVEYWGGAVAEGIYGLISPKSKHGFHEENTYKAVRLVSDDYSLYYSVWCTNVRELFDMKEDPHQTTNLAKNPKQANRQIAKHGIPKVMNRLNALILVLKSCTGDACREPWKQLHPGGNVKNLADALNPSFDQFYARQPKVSFSSCKTGYLISEEGPQHFNVFGGAEKRELNGQWEDSDAVGEDYDHEDEEGGDDN</sequence>
<feature type="domain" description="Sulfatase N-terminal" evidence="6">
    <location>
        <begin position="19"/>
        <end position="367"/>
    </location>
</feature>
<dbReference type="GO" id="GO:0018958">
    <property type="term" value="P:phenol-containing compound metabolic process"/>
    <property type="evidence" value="ECO:0007669"/>
    <property type="project" value="InterPro"/>
</dbReference>
<evidence type="ECO:0000259" key="6">
    <source>
        <dbReference type="Pfam" id="PF00884"/>
    </source>
</evidence>
<comment type="PTM">
    <text evidence="3">The conversion to 3-oxoalanine (also known as C-formylglycine, FGly), of a serine or cysteine residue in prokaryotes and of a cysteine residue in eukaryotes, is critical for catalytic activity.</text>
</comment>
<comment type="catalytic activity">
    <reaction evidence="2">
        <text>an aryl sulfate + H2O = a phenol + sulfate + H(+)</text>
        <dbReference type="Rhea" id="RHEA:17261"/>
        <dbReference type="ChEBI" id="CHEBI:15377"/>
        <dbReference type="ChEBI" id="CHEBI:15378"/>
        <dbReference type="ChEBI" id="CHEBI:16189"/>
        <dbReference type="ChEBI" id="CHEBI:33853"/>
        <dbReference type="ChEBI" id="CHEBI:140317"/>
        <dbReference type="EC" id="3.1.6.1"/>
    </reaction>
</comment>
<protein>
    <recommendedName>
        <fullName evidence="2">Arylsulfatase</fullName>
        <shortName evidence="2">AS</shortName>
        <ecNumber evidence="2">3.1.6.1</ecNumber>
    </recommendedName>
    <alternativeName>
        <fullName evidence="2">Aryl-sulfate sulphohydrolase</fullName>
    </alternativeName>
</protein>
<evidence type="ECO:0000313" key="7">
    <source>
        <dbReference type="EMBL" id="KAJ5104419.1"/>
    </source>
</evidence>
<keyword evidence="8" id="KW-1185">Reference proteome</keyword>
<keyword evidence="2" id="KW-0378">Hydrolase</keyword>
<gene>
    <name evidence="7" type="ORF">NUU61_001766</name>
</gene>
<feature type="signal peptide" evidence="5">
    <location>
        <begin position="1"/>
        <end position="16"/>
    </location>
</feature>
<dbReference type="EC" id="3.1.6.1" evidence="2"/>
<dbReference type="EMBL" id="JAPMSZ010000004">
    <property type="protein sequence ID" value="KAJ5104419.1"/>
    <property type="molecule type" value="Genomic_DNA"/>
</dbReference>
<reference evidence="7" key="2">
    <citation type="journal article" date="2023" name="IMA Fungus">
        <title>Comparative genomic study of the Penicillium genus elucidates a diverse pangenome and 15 lateral gene transfer events.</title>
        <authorList>
            <person name="Petersen C."/>
            <person name="Sorensen T."/>
            <person name="Nielsen M.R."/>
            <person name="Sondergaard T.E."/>
            <person name="Sorensen J.L."/>
            <person name="Fitzpatrick D.A."/>
            <person name="Frisvad J.C."/>
            <person name="Nielsen K.L."/>
        </authorList>
    </citation>
    <scope>NUCLEOTIDE SEQUENCE</scope>
    <source>
        <strain evidence="7">IBT 34128</strain>
    </source>
</reference>
<dbReference type="AlphaFoldDB" id="A0A9W9FQG8"/>